<reference evidence="4" key="1">
    <citation type="submission" date="2021-12" db="EMBL/GenBank/DDBJ databases">
        <authorList>
            <person name="Zaccaron A."/>
            <person name="Stergiopoulos I."/>
        </authorList>
    </citation>
    <scope>NUCLEOTIDE SEQUENCE</scope>
    <source>
        <strain evidence="4">Race5_Kim</strain>
    </source>
</reference>
<dbReference type="InterPro" id="IPR014718">
    <property type="entry name" value="GH-type_carb-bd"/>
</dbReference>
<evidence type="ECO:0000313" key="5">
    <source>
        <dbReference type="Proteomes" id="UP000756132"/>
    </source>
</evidence>
<evidence type="ECO:0000313" key="4">
    <source>
        <dbReference type="EMBL" id="UJO23498.1"/>
    </source>
</evidence>
<proteinExistence type="inferred from homology"/>
<dbReference type="GO" id="GO:0033499">
    <property type="term" value="P:galactose catabolic process via UDP-galactose, Leloir pathway"/>
    <property type="evidence" value="ECO:0007669"/>
    <property type="project" value="TreeGrafter"/>
</dbReference>
<keyword evidence="5" id="KW-1185">Reference proteome</keyword>
<comment type="similarity">
    <text evidence="1">Belongs to the aldose epimerase family.</text>
</comment>
<dbReference type="Gene3D" id="2.70.98.10">
    <property type="match status" value="1"/>
</dbReference>
<dbReference type="OMA" id="IYHHISR"/>
<dbReference type="GO" id="GO:0030246">
    <property type="term" value="F:carbohydrate binding"/>
    <property type="evidence" value="ECO:0007669"/>
    <property type="project" value="InterPro"/>
</dbReference>
<dbReference type="GeneID" id="71993070"/>
<name>A0A9Q8UV18_PASFU</name>
<dbReference type="OrthoDB" id="274691at2759"/>
<dbReference type="EMBL" id="CP090173">
    <property type="protein sequence ID" value="UJO23498.1"/>
    <property type="molecule type" value="Genomic_DNA"/>
</dbReference>
<dbReference type="InterPro" id="IPR018052">
    <property type="entry name" value="Ald1_epimerase_CS"/>
</dbReference>
<dbReference type="InterPro" id="IPR047215">
    <property type="entry name" value="Galactose_mutarotase-like"/>
</dbReference>
<dbReference type="InterPro" id="IPR011013">
    <property type="entry name" value="Gal_mutarotase_sf_dom"/>
</dbReference>
<keyword evidence="2" id="KW-0413">Isomerase</keyword>
<evidence type="ECO:0000256" key="3">
    <source>
        <dbReference type="ARBA" id="ARBA00023277"/>
    </source>
</evidence>
<dbReference type="PROSITE" id="PS00545">
    <property type="entry name" value="ALDOSE_1_EPIMERASE"/>
    <property type="match status" value="1"/>
</dbReference>
<keyword evidence="3" id="KW-0119">Carbohydrate metabolism</keyword>
<dbReference type="KEGG" id="ffu:CLAFUR5_13192"/>
<dbReference type="Pfam" id="PF01263">
    <property type="entry name" value="Aldose_epim"/>
    <property type="match status" value="1"/>
</dbReference>
<protein>
    <submittedName>
        <fullName evidence="4">Bifunctional protein gal10</fullName>
    </submittedName>
</protein>
<dbReference type="GO" id="GO:0004034">
    <property type="term" value="F:aldose 1-epimerase activity"/>
    <property type="evidence" value="ECO:0007669"/>
    <property type="project" value="TreeGrafter"/>
</dbReference>
<dbReference type="InterPro" id="IPR008183">
    <property type="entry name" value="Aldose_1/G6P_1-epimerase"/>
</dbReference>
<dbReference type="PANTHER" id="PTHR10091:SF0">
    <property type="entry name" value="GALACTOSE MUTAROTASE"/>
    <property type="match status" value="1"/>
</dbReference>
<sequence>MAESKFSDAFTFLPQGAIIQEFRVGGRNIVLGFPEAQGYKGKTPYFGENIGRYANRISGAKINSLNGKSYDLTANNGPNTLHGGVHGWGKKDFEGPTPVNRSGREAVAFKYLSKDGEEGFPGTVELRLWYIAYVDKSEGKEKTALEIEYEAALVGDEVEETAVSLTNHSYFNISDGATIEGTRVKLPSNLHQVTDEHSIPTGEIKSFPGIPANEEFVLGATEPDPDHCFIVNADPASIPLDTRKSPLNKLIELYHPNTSIHFEALSTEPAFQFYAGRFIDVPAHDGAPARGKRSGLCIEASRYVNAINNDEWRQQVVLKKGQTYGSKTVYRAWVE</sequence>
<dbReference type="SUPFAM" id="SSF74650">
    <property type="entry name" value="Galactose mutarotase-like"/>
    <property type="match status" value="1"/>
</dbReference>
<evidence type="ECO:0000256" key="2">
    <source>
        <dbReference type="ARBA" id="ARBA00023235"/>
    </source>
</evidence>
<dbReference type="Proteomes" id="UP000756132">
    <property type="component" value="Chromosome 11"/>
</dbReference>
<accession>A0A9Q8UV18</accession>
<organism evidence="4 5">
    <name type="scientific">Passalora fulva</name>
    <name type="common">Tomato leaf mold</name>
    <name type="synonym">Cladosporium fulvum</name>
    <dbReference type="NCBI Taxonomy" id="5499"/>
    <lineage>
        <taxon>Eukaryota</taxon>
        <taxon>Fungi</taxon>
        <taxon>Dikarya</taxon>
        <taxon>Ascomycota</taxon>
        <taxon>Pezizomycotina</taxon>
        <taxon>Dothideomycetes</taxon>
        <taxon>Dothideomycetidae</taxon>
        <taxon>Mycosphaerellales</taxon>
        <taxon>Mycosphaerellaceae</taxon>
        <taxon>Fulvia</taxon>
    </lineage>
</organism>
<reference evidence="4" key="2">
    <citation type="journal article" date="2022" name="Microb. Genom.">
        <title>A chromosome-scale genome assembly of the tomato pathogen Cladosporium fulvum reveals a compartmentalized genome architecture and the presence of a dispensable chromosome.</title>
        <authorList>
            <person name="Zaccaron A.Z."/>
            <person name="Chen L.H."/>
            <person name="Samaras A."/>
            <person name="Stergiopoulos I."/>
        </authorList>
    </citation>
    <scope>NUCLEOTIDE SEQUENCE</scope>
    <source>
        <strain evidence="4">Race5_Kim</strain>
    </source>
</reference>
<dbReference type="RefSeq" id="XP_047767864.1">
    <property type="nucleotide sequence ID" value="XM_047912340.1"/>
</dbReference>
<dbReference type="GO" id="GO:0006006">
    <property type="term" value="P:glucose metabolic process"/>
    <property type="evidence" value="ECO:0007669"/>
    <property type="project" value="TreeGrafter"/>
</dbReference>
<dbReference type="CDD" id="cd09019">
    <property type="entry name" value="galactose_mutarotase_like"/>
    <property type="match status" value="1"/>
</dbReference>
<dbReference type="PANTHER" id="PTHR10091">
    <property type="entry name" value="ALDOSE-1-EPIMERASE"/>
    <property type="match status" value="1"/>
</dbReference>
<gene>
    <name evidence="4" type="ORF">CLAFUR5_13192</name>
</gene>
<dbReference type="AlphaFoldDB" id="A0A9Q8UV18"/>
<evidence type="ECO:0000256" key="1">
    <source>
        <dbReference type="ARBA" id="ARBA00006206"/>
    </source>
</evidence>